<dbReference type="AlphaFoldDB" id="A0A9W9YS46"/>
<dbReference type="Gene3D" id="2.10.60.10">
    <property type="entry name" value="CD59"/>
    <property type="match status" value="1"/>
</dbReference>
<organism evidence="3 4">
    <name type="scientific">Desmophyllum pertusum</name>
    <dbReference type="NCBI Taxonomy" id="174260"/>
    <lineage>
        <taxon>Eukaryota</taxon>
        <taxon>Metazoa</taxon>
        <taxon>Cnidaria</taxon>
        <taxon>Anthozoa</taxon>
        <taxon>Hexacorallia</taxon>
        <taxon>Scleractinia</taxon>
        <taxon>Caryophylliina</taxon>
        <taxon>Caryophylliidae</taxon>
        <taxon>Desmophyllum</taxon>
    </lineage>
</organism>
<name>A0A9W9YS46_9CNID</name>
<feature type="transmembrane region" description="Helical" evidence="1">
    <location>
        <begin position="105"/>
        <end position="124"/>
    </location>
</feature>
<evidence type="ECO:0000313" key="3">
    <source>
        <dbReference type="EMBL" id="KAJ7365252.1"/>
    </source>
</evidence>
<evidence type="ECO:0000256" key="2">
    <source>
        <dbReference type="SAM" id="SignalP"/>
    </source>
</evidence>
<sequence length="126" mass="13494">MKLWLVAASVLCFSLPAALGLTCFDCYTTISWDGCRPASKTCHATFDRCAKIYTKVGEVETFTKNCIPNAACDKDANPTCQKAVGYSKCDINCCALDDCNAGSTFRISGILLLTCALASLMILVKA</sequence>
<dbReference type="InterPro" id="IPR045860">
    <property type="entry name" value="Snake_toxin-like_sf"/>
</dbReference>
<keyword evidence="4" id="KW-1185">Reference proteome</keyword>
<dbReference type="SUPFAM" id="SSF57302">
    <property type="entry name" value="Snake toxin-like"/>
    <property type="match status" value="1"/>
</dbReference>
<accession>A0A9W9YS46</accession>
<keyword evidence="2" id="KW-0732">Signal</keyword>
<protein>
    <submittedName>
        <fullName evidence="3">Uncharacterized protein</fullName>
    </submittedName>
</protein>
<dbReference type="EMBL" id="MU827303">
    <property type="protein sequence ID" value="KAJ7365252.1"/>
    <property type="molecule type" value="Genomic_DNA"/>
</dbReference>
<keyword evidence="1" id="KW-0812">Transmembrane</keyword>
<evidence type="ECO:0000313" key="4">
    <source>
        <dbReference type="Proteomes" id="UP001163046"/>
    </source>
</evidence>
<gene>
    <name evidence="3" type="ORF">OS493_005349</name>
</gene>
<keyword evidence="1" id="KW-1133">Transmembrane helix</keyword>
<keyword evidence="1" id="KW-0472">Membrane</keyword>
<reference evidence="3" key="1">
    <citation type="submission" date="2023-01" db="EMBL/GenBank/DDBJ databases">
        <title>Genome assembly of the deep-sea coral Lophelia pertusa.</title>
        <authorList>
            <person name="Herrera S."/>
            <person name="Cordes E."/>
        </authorList>
    </citation>
    <scope>NUCLEOTIDE SEQUENCE</scope>
    <source>
        <strain evidence="3">USNM1676648</strain>
        <tissue evidence="3">Polyp</tissue>
    </source>
</reference>
<comment type="caution">
    <text evidence="3">The sequence shown here is derived from an EMBL/GenBank/DDBJ whole genome shotgun (WGS) entry which is preliminary data.</text>
</comment>
<feature type="signal peptide" evidence="2">
    <location>
        <begin position="1"/>
        <end position="20"/>
    </location>
</feature>
<dbReference type="OrthoDB" id="5954363at2759"/>
<proteinExistence type="predicted"/>
<evidence type="ECO:0000256" key="1">
    <source>
        <dbReference type="SAM" id="Phobius"/>
    </source>
</evidence>
<feature type="chain" id="PRO_5040958753" evidence="2">
    <location>
        <begin position="21"/>
        <end position="126"/>
    </location>
</feature>
<dbReference type="Proteomes" id="UP001163046">
    <property type="component" value="Unassembled WGS sequence"/>
</dbReference>